<dbReference type="RefSeq" id="XP_067487032.1">
    <property type="nucleotide sequence ID" value="XM_067639222.1"/>
</dbReference>
<dbReference type="PROSITE" id="PS51892">
    <property type="entry name" value="SUBTILASE"/>
    <property type="match status" value="1"/>
</dbReference>
<feature type="active site" description="Charge relay system" evidence="6">
    <location>
        <position position="293"/>
    </location>
</feature>
<dbReference type="InterPro" id="IPR015500">
    <property type="entry name" value="Peptidase_S8_subtilisin-rel"/>
</dbReference>
<dbReference type="Pfam" id="PF00082">
    <property type="entry name" value="Peptidase_S8"/>
    <property type="match status" value="1"/>
</dbReference>
<dbReference type="InterPro" id="IPR023828">
    <property type="entry name" value="Peptidase_S8_Ser-AS"/>
</dbReference>
<evidence type="ECO:0000256" key="1">
    <source>
        <dbReference type="ARBA" id="ARBA00011073"/>
    </source>
</evidence>
<dbReference type="VEuPathDB" id="FungiDB:DFL_009352"/>
<dbReference type="PROSITE" id="PS00136">
    <property type="entry name" value="SUBTILASE_ASP"/>
    <property type="match status" value="1"/>
</dbReference>
<evidence type="ECO:0000259" key="8">
    <source>
        <dbReference type="Pfam" id="PF00082"/>
    </source>
</evidence>
<dbReference type="PANTHER" id="PTHR43806:SF11">
    <property type="entry name" value="CEREVISIN-RELATED"/>
    <property type="match status" value="1"/>
</dbReference>
<feature type="active site" description="Charge relay system" evidence="6">
    <location>
        <position position="147"/>
    </location>
</feature>
<dbReference type="PRINTS" id="PR00723">
    <property type="entry name" value="SUBTILISIN"/>
</dbReference>
<dbReference type="OrthoDB" id="206201at2759"/>
<evidence type="ECO:0000313" key="10">
    <source>
        <dbReference type="EMBL" id="RVD81488.1"/>
    </source>
</evidence>
<dbReference type="Gene3D" id="3.40.50.200">
    <property type="entry name" value="Peptidase S8/S53 domain"/>
    <property type="match status" value="1"/>
</dbReference>
<dbReference type="SUPFAM" id="SSF52743">
    <property type="entry name" value="Subtilisin-like"/>
    <property type="match status" value="1"/>
</dbReference>
<sequence>MGRRYIVPIQSREAAQFKRARYKVVLKPSTNRARALEHTHRITTYHRARSLEERAGTTGITGEFSIDGTGPSFKGYNVHCDGKTLREILRSPEVQYVEADTKTKADVTQQLSTWGLARISWKELPWPYKYRYSSTWSGIGITVYVVDTGVRVTHSVRQAHISFPHPHLLSTDTYACNTIAGLNWIGRNAEAGKSVVNMSLGGRKSPAVNGAVEALYRKGIVVVVSAGNKNLNASNYSPASAPNAITVAASDRWDWRTYFSNYGVSVDVFAPGVDVLSAWHTFDTAVEYLDGTSMAAPHVAGLAAYFLSSKTSCQCPLTIRNRIINNSWKGFIRDARIGTPNRLAYNGYA</sequence>
<dbReference type="SUPFAM" id="SSF54897">
    <property type="entry name" value="Protease propeptides/inhibitors"/>
    <property type="match status" value="1"/>
</dbReference>
<evidence type="ECO:0000256" key="2">
    <source>
        <dbReference type="ARBA" id="ARBA00022670"/>
    </source>
</evidence>
<dbReference type="EMBL" id="SAEB01000012">
    <property type="protein sequence ID" value="RVD81488.1"/>
    <property type="molecule type" value="Genomic_DNA"/>
</dbReference>
<dbReference type="PROSITE" id="PS00138">
    <property type="entry name" value="SUBTILASE_SER"/>
    <property type="match status" value="1"/>
</dbReference>
<comment type="similarity">
    <text evidence="1 6 7">Belongs to the peptidase S8 family.</text>
</comment>
<feature type="domain" description="Peptidase S8/S53" evidence="8">
    <location>
        <begin position="174"/>
        <end position="327"/>
    </location>
</feature>
<dbReference type="STRING" id="97331.A0A436ZRE0"/>
<evidence type="ECO:0000256" key="4">
    <source>
        <dbReference type="ARBA" id="ARBA00022801"/>
    </source>
</evidence>
<dbReference type="InterPro" id="IPR023827">
    <property type="entry name" value="Peptidase_S8_Asp-AS"/>
</dbReference>
<dbReference type="InterPro" id="IPR000209">
    <property type="entry name" value="Peptidase_S8/S53_dom"/>
</dbReference>
<name>A0A436ZRE0_ARTFL</name>
<feature type="domain" description="Inhibitor I9" evidence="9">
    <location>
        <begin position="22"/>
        <end position="104"/>
    </location>
</feature>
<dbReference type="Pfam" id="PF05922">
    <property type="entry name" value="Inhibitor_I9"/>
    <property type="match status" value="1"/>
</dbReference>
<evidence type="ECO:0000256" key="3">
    <source>
        <dbReference type="ARBA" id="ARBA00022729"/>
    </source>
</evidence>
<reference evidence="10 11" key="1">
    <citation type="submission" date="2019-01" db="EMBL/GenBank/DDBJ databases">
        <title>Intercellular communication is required for trap formation in the nematode-trapping fungus Duddingtonia flagrans.</title>
        <authorList>
            <person name="Youssar L."/>
            <person name="Wernet V."/>
            <person name="Hensel N."/>
            <person name="Hildebrandt H.-G."/>
            <person name="Fischer R."/>
        </authorList>
    </citation>
    <scope>NUCLEOTIDE SEQUENCE [LARGE SCALE GENOMIC DNA]</scope>
    <source>
        <strain evidence="10 11">CBS H-5679</strain>
    </source>
</reference>
<keyword evidence="5 6" id="KW-0720">Serine protease</keyword>
<dbReference type="AlphaFoldDB" id="A0A436ZRE0"/>
<proteinExistence type="inferred from homology"/>
<evidence type="ECO:0000313" key="11">
    <source>
        <dbReference type="Proteomes" id="UP000283090"/>
    </source>
</evidence>
<dbReference type="GeneID" id="93591663"/>
<keyword evidence="11" id="KW-1185">Reference proteome</keyword>
<feature type="active site" description="Charge relay system" evidence="6">
    <location>
        <position position="165"/>
    </location>
</feature>
<evidence type="ECO:0000256" key="7">
    <source>
        <dbReference type="RuleBase" id="RU003355"/>
    </source>
</evidence>
<evidence type="ECO:0008006" key="12">
    <source>
        <dbReference type="Google" id="ProtNLM"/>
    </source>
</evidence>
<dbReference type="InterPro" id="IPR034193">
    <property type="entry name" value="PCSK9_ProteinaseK-like"/>
</dbReference>
<gene>
    <name evidence="10" type="ORF">DFL_009352</name>
</gene>
<dbReference type="InterPro" id="IPR036852">
    <property type="entry name" value="Peptidase_S8/S53_dom_sf"/>
</dbReference>
<dbReference type="GO" id="GO:0004252">
    <property type="term" value="F:serine-type endopeptidase activity"/>
    <property type="evidence" value="ECO:0007669"/>
    <property type="project" value="UniProtKB-UniRule"/>
</dbReference>
<dbReference type="InterPro" id="IPR050131">
    <property type="entry name" value="Peptidase_S8_subtilisin-like"/>
</dbReference>
<evidence type="ECO:0000256" key="5">
    <source>
        <dbReference type="ARBA" id="ARBA00022825"/>
    </source>
</evidence>
<keyword evidence="3" id="KW-0732">Signal</keyword>
<keyword evidence="4 6" id="KW-0378">Hydrolase</keyword>
<accession>A0A436ZRE0</accession>
<dbReference type="GO" id="GO:0006508">
    <property type="term" value="P:proteolysis"/>
    <property type="evidence" value="ECO:0007669"/>
    <property type="project" value="UniProtKB-KW"/>
</dbReference>
<dbReference type="InterPro" id="IPR010259">
    <property type="entry name" value="S8pro/Inhibitor_I9"/>
</dbReference>
<keyword evidence="2 6" id="KW-0645">Protease</keyword>
<protein>
    <recommendedName>
        <fullName evidence="12">Peptidase S8/S53 domain-containing protein</fullName>
    </recommendedName>
</protein>
<evidence type="ECO:0000259" key="9">
    <source>
        <dbReference type="Pfam" id="PF05922"/>
    </source>
</evidence>
<evidence type="ECO:0000256" key="6">
    <source>
        <dbReference type="PROSITE-ProRule" id="PRU01240"/>
    </source>
</evidence>
<dbReference type="Proteomes" id="UP000283090">
    <property type="component" value="Unassembled WGS sequence"/>
</dbReference>
<comment type="caution">
    <text evidence="10">The sequence shown here is derived from an EMBL/GenBank/DDBJ whole genome shotgun (WGS) entry which is preliminary data.</text>
</comment>
<organism evidence="10 11">
    <name type="scientific">Arthrobotrys flagrans</name>
    <name type="common">Nematode-trapping fungus</name>
    <name type="synonym">Trichothecium flagrans</name>
    <dbReference type="NCBI Taxonomy" id="97331"/>
    <lineage>
        <taxon>Eukaryota</taxon>
        <taxon>Fungi</taxon>
        <taxon>Dikarya</taxon>
        <taxon>Ascomycota</taxon>
        <taxon>Pezizomycotina</taxon>
        <taxon>Orbiliomycetes</taxon>
        <taxon>Orbiliales</taxon>
        <taxon>Orbiliaceae</taxon>
        <taxon>Arthrobotrys</taxon>
    </lineage>
</organism>
<dbReference type="CDD" id="cd04077">
    <property type="entry name" value="Peptidases_S8_PCSK9_ProteinaseK_like"/>
    <property type="match status" value="1"/>
</dbReference>
<dbReference type="PANTHER" id="PTHR43806">
    <property type="entry name" value="PEPTIDASE S8"/>
    <property type="match status" value="1"/>
</dbReference>